<keyword evidence="3 5" id="KW-0479">Metal-binding</keyword>
<dbReference type="GO" id="GO:0033528">
    <property type="term" value="P:S-methylmethionine cycle"/>
    <property type="evidence" value="ECO:0007669"/>
    <property type="project" value="TreeGrafter"/>
</dbReference>
<dbReference type="InterPro" id="IPR051486">
    <property type="entry name" value="Hcy_S-methyltransferase"/>
</dbReference>
<reference evidence="9" key="1">
    <citation type="submission" date="2011-07" db="EMBL/GenBank/DDBJ databases">
        <title>Divergent evolution of antigenic variation in African trypanosomes.</title>
        <authorList>
            <person name="Jackson A.P."/>
            <person name="Berry A."/>
            <person name="Allison H.C."/>
            <person name="Burton P."/>
            <person name="Anderson J."/>
            <person name="Aslett M."/>
            <person name="Brown R."/>
            <person name="Corton N."/>
            <person name="Harris D."/>
            <person name="Hauser H."/>
            <person name="Gamble J."/>
            <person name="Gilderthorp R."/>
            <person name="McQuillan J."/>
            <person name="Quail M.A."/>
            <person name="Sanders M."/>
            <person name="Van Tonder A."/>
            <person name="Ginger M.L."/>
            <person name="Donelson J.E."/>
            <person name="Field M.C."/>
            <person name="Barry J.D."/>
            <person name="Berriman M."/>
            <person name="Hertz-Fowler C."/>
        </authorList>
    </citation>
    <scope>NUCLEOTIDE SEQUENCE [LARGE SCALE GENOMIC DNA]</scope>
    <source>
        <strain evidence="9">IL3000</strain>
    </source>
</reference>
<feature type="compositionally biased region" description="Polar residues" evidence="6">
    <location>
        <begin position="1"/>
        <end position="17"/>
    </location>
</feature>
<dbReference type="VEuPathDB" id="TriTrypDB:TcIL3000_0_17710"/>
<dbReference type="EMBL" id="CAEQ01002487">
    <property type="protein sequence ID" value="CCD16888.1"/>
    <property type="molecule type" value="Genomic_DNA"/>
</dbReference>
<dbReference type="SUPFAM" id="SSF82282">
    <property type="entry name" value="Homocysteine S-methyltransferase"/>
    <property type="match status" value="1"/>
</dbReference>
<dbReference type="OMA" id="ADDWLFD"/>
<dbReference type="AlphaFoldDB" id="F9WHU3"/>
<keyword evidence="1 5" id="KW-0489">Methyltransferase</keyword>
<sequence>MEGKSNNTSHGDGSSVNEPRKRPNFFVLDGAMGTEIEERRPDLLPLGPMWSASVVHKEPSAVQSVHEAYVNAGADILLTSTYQINTKGCATLGVAIPDLVDAAVRLLRNSITPERTSATEQAKAKAKLDPSVKRRGASAVFAPLLYGIRDDPSKCPVLIGGSMSPYGSLAGYGQEYHGKYTVDETIIDEFYNQRVRAFIDYTSDTPRPKVDFLMLETFPLLKEAVGVFSWLSHQRDGVLDTAPVCISFVSVLDGDRPSADADDAAVEEWWNSAESSIHLPDGNTYLQVLDTLMELRSPQLAGLGANCCSPLEVSVVASLLLKKKKKHVEDPSLVLLLYSNSGEEFTEGEWRWRHKFERGSRLSKWKRGTVVPQQELRRMMLAADVDVQLCGLFAYQTLLQRPEADDWLFDIVICGGCCRSNPKDIAKIRALA</sequence>
<evidence type="ECO:0000256" key="4">
    <source>
        <dbReference type="ARBA" id="ARBA00022833"/>
    </source>
</evidence>
<evidence type="ECO:0000256" key="2">
    <source>
        <dbReference type="ARBA" id="ARBA00022679"/>
    </source>
</evidence>
<feature type="domain" description="Hcy-binding" evidence="7">
    <location>
        <begin position="14"/>
        <end position="432"/>
    </location>
</feature>
<feature type="binding site" evidence="5">
    <location>
        <position position="418"/>
    </location>
    <ligand>
        <name>Zn(2+)</name>
        <dbReference type="ChEBI" id="CHEBI:29105"/>
    </ligand>
</feature>
<evidence type="ECO:0000256" key="6">
    <source>
        <dbReference type="SAM" id="MobiDB-lite"/>
    </source>
</evidence>
<accession>F9WHU3</accession>
<evidence type="ECO:0000256" key="1">
    <source>
        <dbReference type="ARBA" id="ARBA00022603"/>
    </source>
</evidence>
<comment type="caution">
    <text evidence="8">The sequence shown here is derived from an EMBL/GenBank/DDBJ whole genome shotgun (WGS) entry which is preliminary data.</text>
</comment>
<evidence type="ECO:0000256" key="3">
    <source>
        <dbReference type="ARBA" id="ARBA00022723"/>
    </source>
</evidence>
<feature type="region of interest" description="Disordered" evidence="6">
    <location>
        <begin position="1"/>
        <end position="23"/>
    </location>
</feature>
<dbReference type="GO" id="GO:0046872">
    <property type="term" value="F:metal ion binding"/>
    <property type="evidence" value="ECO:0007669"/>
    <property type="project" value="UniProtKB-KW"/>
</dbReference>
<dbReference type="GO" id="GO:0032259">
    <property type="term" value="P:methylation"/>
    <property type="evidence" value="ECO:0007669"/>
    <property type="project" value="UniProtKB-KW"/>
</dbReference>
<dbReference type="InterPro" id="IPR036589">
    <property type="entry name" value="HCY_dom_sf"/>
</dbReference>
<keyword evidence="2 5" id="KW-0808">Transferase</keyword>
<evidence type="ECO:0000313" key="8">
    <source>
        <dbReference type="EMBL" id="CCD16888.1"/>
    </source>
</evidence>
<dbReference type="GO" id="GO:0009086">
    <property type="term" value="P:methionine biosynthetic process"/>
    <property type="evidence" value="ECO:0007669"/>
    <property type="project" value="TreeGrafter"/>
</dbReference>
<name>F9WHU3_TRYCI</name>
<dbReference type="GO" id="GO:0008898">
    <property type="term" value="F:S-adenosylmethionine-homocysteine S-methyltransferase activity"/>
    <property type="evidence" value="ECO:0007669"/>
    <property type="project" value="TreeGrafter"/>
</dbReference>
<feature type="binding site" evidence="5">
    <location>
        <position position="307"/>
    </location>
    <ligand>
        <name>Zn(2+)</name>
        <dbReference type="ChEBI" id="CHEBI:29105"/>
    </ligand>
</feature>
<feature type="binding site" evidence="5">
    <location>
        <position position="417"/>
    </location>
    <ligand>
        <name>Zn(2+)</name>
        <dbReference type="ChEBI" id="CHEBI:29105"/>
    </ligand>
</feature>
<evidence type="ECO:0000256" key="5">
    <source>
        <dbReference type="PROSITE-ProRule" id="PRU00333"/>
    </source>
</evidence>
<organism evidence="8 9">
    <name type="scientific">Trypanosoma congolense (strain IL3000)</name>
    <dbReference type="NCBI Taxonomy" id="1068625"/>
    <lineage>
        <taxon>Eukaryota</taxon>
        <taxon>Discoba</taxon>
        <taxon>Euglenozoa</taxon>
        <taxon>Kinetoplastea</taxon>
        <taxon>Metakinetoplastina</taxon>
        <taxon>Trypanosomatida</taxon>
        <taxon>Trypanosomatidae</taxon>
        <taxon>Trypanosoma</taxon>
        <taxon>Nannomonas</taxon>
    </lineage>
</organism>
<dbReference type="PANTHER" id="PTHR46015:SF1">
    <property type="entry name" value="HOMOCYSTEINE S-METHYLTRANSFERASE-LIKE ISOFORM 1"/>
    <property type="match status" value="1"/>
</dbReference>
<evidence type="ECO:0000259" key="7">
    <source>
        <dbReference type="PROSITE" id="PS50970"/>
    </source>
</evidence>
<gene>
    <name evidence="8" type="ORF">TCIL3000_0_17710</name>
</gene>
<dbReference type="Gene3D" id="3.20.20.330">
    <property type="entry name" value="Homocysteine-binding-like domain"/>
    <property type="match status" value="1"/>
</dbReference>
<dbReference type="Pfam" id="PF02574">
    <property type="entry name" value="S-methyl_trans"/>
    <property type="match status" value="1"/>
</dbReference>
<keyword evidence="4 5" id="KW-0862">Zinc</keyword>
<comment type="cofactor">
    <cofactor evidence="5">
        <name>Zn(2+)</name>
        <dbReference type="ChEBI" id="CHEBI:29105"/>
    </cofactor>
</comment>
<dbReference type="PANTHER" id="PTHR46015">
    <property type="entry name" value="ZGC:172121"/>
    <property type="match status" value="1"/>
</dbReference>
<keyword evidence="9" id="KW-1185">Reference proteome</keyword>
<dbReference type="PROSITE" id="PS50970">
    <property type="entry name" value="HCY"/>
    <property type="match status" value="1"/>
</dbReference>
<dbReference type="InterPro" id="IPR003726">
    <property type="entry name" value="HCY_dom"/>
</dbReference>
<proteinExistence type="predicted"/>
<protein>
    <submittedName>
        <fullName evidence="8">WGS project CAEQ00000000 data, annotated contig 695</fullName>
    </submittedName>
</protein>
<evidence type="ECO:0000313" key="9">
    <source>
        <dbReference type="Proteomes" id="UP000000702"/>
    </source>
</evidence>
<reference evidence="8 9" key="2">
    <citation type="journal article" date="2012" name="Proc. Natl. Acad. Sci. U.S.A.">
        <title>Antigenic diversity is generated by distinct evolutionary mechanisms in African trypanosome species.</title>
        <authorList>
            <person name="Jackson A.P."/>
            <person name="Berry A."/>
            <person name="Aslett M."/>
            <person name="Allison H.C."/>
            <person name="Burton P."/>
            <person name="Vavrova-Anderson J."/>
            <person name="Brown R."/>
            <person name="Browne H."/>
            <person name="Corton N."/>
            <person name="Hauser H."/>
            <person name="Gamble J."/>
            <person name="Gilderthorp R."/>
            <person name="Marcello L."/>
            <person name="McQuillan J."/>
            <person name="Otto T.D."/>
            <person name="Quail M.A."/>
            <person name="Sanders M.J."/>
            <person name="van Tonder A."/>
            <person name="Ginger M.L."/>
            <person name="Field M.C."/>
            <person name="Barry J.D."/>
            <person name="Hertz-Fowler C."/>
            <person name="Berriman M."/>
        </authorList>
    </citation>
    <scope>NUCLEOTIDE SEQUENCE [LARGE SCALE GENOMIC DNA]</scope>
    <source>
        <strain evidence="8 9">IL3000</strain>
    </source>
</reference>
<dbReference type="Proteomes" id="UP000000702">
    <property type="component" value="Unassembled WGS sequence"/>
</dbReference>